<keyword evidence="1" id="KW-0812">Transmembrane</keyword>
<dbReference type="Proteomes" id="UP000285844">
    <property type="component" value="Unassembled WGS sequence"/>
</dbReference>
<comment type="caution">
    <text evidence="2">The sequence shown here is derived from an EMBL/GenBank/DDBJ whole genome shotgun (WGS) entry which is preliminary data.</text>
</comment>
<gene>
    <name evidence="2" type="ORF">DW858_14750</name>
</gene>
<dbReference type="EMBL" id="QSHM01000031">
    <property type="protein sequence ID" value="RHC11168.1"/>
    <property type="molecule type" value="Genomic_DNA"/>
</dbReference>
<keyword evidence="1" id="KW-1133">Transmembrane helix</keyword>
<feature type="transmembrane region" description="Helical" evidence="1">
    <location>
        <begin position="12"/>
        <end position="39"/>
    </location>
</feature>
<evidence type="ECO:0000313" key="3">
    <source>
        <dbReference type="Proteomes" id="UP000285844"/>
    </source>
</evidence>
<evidence type="ECO:0008006" key="4">
    <source>
        <dbReference type="Google" id="ProtNLM"/>
    </source>
</evidence>
<evidence type="ECO:0000313" key="2">
    <source>
        <dbReference type="EMBL" id="RHC11168.1"/>
    </source>
</evidence>
<proteinExistence type="predicted"/>
<accession>A0A413YQ73</accession>
<protein>
    <recommendedName>
        <fullName evidence="4">ABC transporter permease</fullName>
    </recommendedName>
</protein>
<reference evidence="2 3" key="1">
    <citation type="submission" date="2018-08" db="EMBL/GenBank/DDBJ databases">
        <title>A genome reference for cultivated species of the human gut microbiota.</title>
        <authorList>
            <person name="Zou Y."/>
            <person name="Xue W."/>
            <person name="Luo G."/>
        </authorList>
    </citation>
    <scope>NUCLEOTIDE SEQUENCE [LARGE SCALE GENOMIC DNA]</scope>
    <source>
        <strain evidence="2 3">AM37-3BH</strain>
    </source>
</reference>
<name>A0A413YQ73_9FIRM</name>
<organism evidence="2 3">
    <name type="scientific">Lachnospira eligens</name>
    <dbReference type="NCBI Taxonomy" id="39485"/>
    <lineage>
        <taxon>Bacteria</taxon>
        <taxon>Bacillati</taxon>
        <taxon>Bacillota</taxon>
        <taxon>Clostridia</taxon>
        <taxon>Lachnospirales</taxon>
        <taxon>Lachnospiraceae</taxon>
        <taxon>Lachnospira</taxon>
    </lineage>
</organism>
<feature type="non-terminal residue" evidence="2">
    <location>
        <position position="199"/>
    </location>
</feature>
<keyword evidence="1" id="KW-0472">Membrane</keyword>
<dbReference type="AlphaFoldDB" id="A0A413YQ73"/>
<evidence type="ECO:0000256" key="1">
    <source>
        <dbReference type="SAM" id="Phobius"/>
    </source>
</evidence>
<dbReference type="RefSeq" id="WP_147349384.1">
    <property type="nucleotide sequence ID" value="NZ_QSHM01000031.1"/>
</dbReference>
<sequence>MGKIKALLRSVFRYRLISAFFIISQLVMFYAVFGVLSIYNKAYAKETDRLQSMYKNRIQLDVTVGNSQDMFNYISNGVEDGNMILGGKLSLSYAQISANTKCEVILKSNEELPYKMVSGRLPGSEPGDSGKRLIAVGRYKYKDAYEMDGKKYVTLENEEYEICGVIGSSTSDYYDYKMVLSIDCLGTNVLKEICRKDSY</sequence>